<dbReference type="SUPFAM" id="SSF46894">
    <property type="entry name" value="C-terminal effector domain of the bipartite response regulators"/>
    <property type="match status" value="1"/>
</dbReference>
<evidence type="ECO:0000256" key="3">
    <source>
        <dbReference type="ARBA" id="ARBA00023163"/>
    </source>
</evidence>
<dbReference type="Gene3D" id="3.30.450.20">
    <property type="entry name" value="PAS domain"/>
    <property type="match status" value="1"/>
</dbReference>
<evidence type="ECO:0000259" key="4">
    <source>
        <dbReference type="PROSITE" id="PS50043"/>
    </source>
</evidence>
<dbReference type="CDD" id="cd06170">
    <property type="entry name" value="LuxR_C_like"/>
    <property type="match status" value="1"/>
</dbReference>
<keyword evidence="6" id="KW-1185">Reference proteome</keyword>
<name>A0A7I9XFQ9_9MYCO</name>
<proteinExistence type="predicted"/>
<dbReference type="PROSITE" id="PS50043">
    <property type="entry name" value="HTH_LUXR_2"/>
    <property type="match status" value="1"/>
</dbReference>
<dbReference type="GO" id="GO:0006355">
    <property type="term" value="P:regulation of DNA-templated transcription"/>
    <property type="evidence" value="ECO:0007669"/>
    <property type="project" value="InterPro"/>
</dbReference>
<dbReference type="Pfam" id="PF00196">
    <property type="entry name" value="GerE"/>
    <property type="match status" value="1"/>
</dbReference>
<keyword evidence="1" id="KW-0805">Transcription regulation</keyword>
<evidence type="ECO:0000313" key="5">
    <source>
        <dbReference type="EMBL" id="GFG68803.1"/>
    </source>
</evidence>
<evidence type="ECO:0000256" key="2">
    <source>
        <dbReference type="ARBA" id="ARBA00023125"/>
    </source>
</evidence>
<dbReference type="Pfam" id="PF08448">
    <property type="entry name" value="PAS_4"/>
    <property type="match status" value="1"/>
</dbReference>
<accession>A0A7I9XFQ9</accession>
<evidence type="ECO:0000256" key="1">
    <source>
        <dbReference type="ARBA" id="ARBA00023015"/>
    </source>
</evidence>
<evidence type="ECO:0000313" key="6">
    <source>
        <dbReference type="Proteomes" id="UP000465263"/>
    </source>
</evidence>
<organism evidence="5 6">
    <name type="scientific">Mycolicibacter senuensis</name>
    <dbReference type="NCBI Taxonomy" id="386913"/>
    <lineage>
        <taxon>Bacteria</taxon>
        <taxon>Bacillati</taxon>
        <taxon>Actinomycetota</taxon>
        <taxon>Actinomycetes</taxon>
        <taxon>Mycobacteriales</taxon>
        <taxon>Mycobacteriaceae</taxon>
        <taxon>Mycolicibacter</taxon>
    </lineage>
</organism>
<dbReference type="InterPro" id="IPR016032">
    <property type="entry name" value="Sig_transdc_resp-reg_C-effctor"/>
</dbReference>
<dbReference type="PRINTS" id="PR00038">
    <property type="entry name" value="HTHLUXR"/>
</dbReference>
<protein>
    <submittedName>
        <fullName evidence="5">LuxR family transcriptional regulator</fullName>
    </submittedName>
</protein>
<comment type="caution">
    <text evidence="5">The sequence shown here is derived from an EMBL/GenBank/DDBJ whole genome shotgun (WGS) entry which is preliminary data.</text>
</comment>
<dbReference type="PANTHER" id="PTHR44688">
    <property type="entry name" value="DNA-BINDING TRANSCRIPTIONAL ACTIVATOR DEVR_DOSR"/>
    <property type="match status" value="1"/>
</dbReference>
<dbReference type="PROSITE" id="PS00622">
    <property type="entry name" value="HTH_LUXR_1"/>
    <property type="match status" value="1"/>
</dbReference>
<dbReference type="InterPro" id="IPR000792">
    <property type="entry name" value="Tscrpt_reg_LuxR_C"/>
</dbReference>
<dbReference type="GO" id="GO:0003677">
    <property type="term" value="F:DNA binding"/>
    <property type="evidence" value="ECO:0007669"/>
    <property type="project" value="UniProtKB-KW"/>
</dbReference>
<keyword evidence="3" id="KW-0804">Transcription</keyword>
<dbReference type="EMBL" id="BLKV01000001">
    <property type="protein sequence ID" value="GFG68803.1"/>
    <property type="molecule type" value="Genomic_DNA"/>
</dbReference>
<dbReference type="SMART" id="SM00421">
    <property type="entry name" value="HTH_LUXR"/>
    <property type="match status" value="1"/>
</dbReference>
<dbReference type="InterPro" id="IPR013656">
    <property type="entry name" value="PAS_4"/>
</dbReference>
<dbReference type="PANTHER" id="PTHR44688:SF16">
    <property type="entry name" value="DNA-BINDING TRANSCRIPTIONAL ACTIVATOR DEVR_DOSR"/>
    <property type="match status" value="1"/>
</dbReference>
<dbReference type="AlphaFoldDB" id="A0A7I9XFQ9"/>
<gene>
    <name evidence="5" type="ORF">MSEN_05230</name>
</gene>
<dbReference type="Gene3D" id="1.10.10.10">
    <property type="entry name" value="Winged helix-like DNA-binding domain superfamily/Winged helix DNA-binding domain"/>
    <property type="match status" value="1"/>
</dbReference>
<dbReference type="InterPro" id="IPR036388">
    <property type="entry name" value="WH-like_DNA-bd_sf"/>
</dbReference>
<sequence length="359" mass="38710">MAIDDFSRLVAAVYRAVMSPADWTAVLCELQRTLDAQCALVRVDESGRTIQNASLAAEARADYEQHYRRIDYVLAAVEQSPVGVLRSGRSLIALQAKSEFHVDWLRPLEMTDGLLVRLTGGPAPQAFLAAGPRSPEPFVPLISALVPHLQQALRCQARLAAADRRAVDLANVTEALRQAVIVVTTDSRIVYANAAAEDMLRSGGGLRMRGGRLEAVAASADNALQRGIHDALAAGDSTPSGSSVLCTRPANQRPYIIEVLPAESAAGGSARRAMVMVFDPEHESDTTPALLRRHYGLTAGETEVAVMVLSGSGVKDIAERMSLSQATVKTHLQHVFDKTGTHRQADLIRLLLSLRSPRR</sequence>
<reference evidence="5 6" key="1">
    <citation type="journal article" date="2019" name="Emerg. Microbes Infect.">
        <title>Comprehensive subspecies identification of 175 nontuberculous mycobacteria species based on 7547 genomic profiles.</title>
        <authorList>
            <person name="Matsumoto Y."/>
            <person name="Kinjo T."/>
            <person name="Motooka D."/>
            <person name="Nabeya D."/>
            <person name="Jung N."/>
            <person name="Uechi K."/>
            <person name="Horii T."/>
            <person name="Iida T."/>
            <person name="Fujita J."/>
            <person name="Nakamura S."/>
        </authorList>
    </citation>
    <scope>NUCLEOTIDE SEQUENCE [LARGE SCALE GENOMIC DNA]</scope>
    <source>
        <strain evidence="5 6">JCM 16017</strain>
    </source>
</reference>
<keyword evidence="2" id="KW-0238">DNA-binding</keyword>
<dbReference type="Proteomes" id="UP000465263">
    <property type="component" value="Unassembled WGS sequence"/>
</dbReference>
<feature type="domain" description="HTH luxR-type" evidence="4">
    <location>
        <begin position="290"/>
        <end position="355"/>
    </location>
</feature>